<dbReference type="SUPFAM" id="SSF51445">
    <property type="entry name" value="(Trans)glycosidases"/>
    <property type="match status" value="1"/>
</dbReference>
<keyword evidence="4" id="KW-0732">Signal</keyword>
<feature type="domain" description="Glycoside hydrolase family 3 C-terminal" evidence="8">
    <location>
        <begin position="511"/>
        <end position="749"/>
    </location>
</feature>
<dbReference type="InterPro" id="IPR001764">
    <property type="entry name" value="Glyco_hydro_3_N"/>
</dbReference>
<reference evidence="9" key="2">
    <citation type="journal article" date="2020" name="Cell Host Microbe">
        <title>Functional and Genomic Variation between Human-Derived Isolates of Lachnospiraceae Reveals Inter- and Intra-Species Diversity.</title>
        <authorList>
            <person name="Sorbara M.T."/>
            <person name="Littmann E.R."/>
            <person name="Fontana E."/>
            <person name="Moody T.U."/>
            <person name="Kohout C.E."/>
            <person name="Gjonbalaj M."/>
            <person name="Eaton V."/>
            <person name="Seok R."/>
            <person name="Leiner I.M."/>
            <person name="Pamer E.G."/>
        </authorList>
    </citation>
    <scope>NUCLEOTIDE SEQUENCE</scope>
    <source>
        <strain evidence="9">MSK.15.32</strain>
    </source>
</reference>
<dbReference type="InterPro" id="IPR017853">
    <property type="entry name" value="GH"/>
</dbReference>
<organism evidence="10 14">
    <name type="scientific">Mediterraneibacter gnavus</name>
    <name type="common">Ruminococcus gnavus</name>
    <dbReference type="NCBI Taxonomy" id="33038"/>
    <lineage>
        <taxon>Bacteria</taxon>
        <taxon>Bacillati</taxon>
        <taxon>Bacillota</taxon>
        <taxon>Clostridia</taxon>
        <taxon>Lachnospirales</taxon>
        <taxon>Lachnospiraceae</taxon>
        <taxon>Mediterraneibacter</taxon>
    </lineage>
</organism>
<sequence length="756" mass="84322">MAGKASDKIQYYQNPSGPTIGTVGRKVIEKDGFYFKDLDGSGEWKEYDDWRLPAKERAEAYVKELTVKEKIAQLFISDWRMGKYPSGGPMTFEPSEKVLDESGLLDEGEFRGKTIFGEQHLPGTTTLLKEWFSRHMILRANPTPEDLADWMNQLHAVAEECEHFIPVSVASNSRNENGEMVFGMNDAVGTFATWPGTMGIAAAVKGAGIEVADQFADCIRREWNACGLRKGYMYMADVMTDPRWQRTYGTFGEDPELIYEIMDHIIPRIQGSAEGVTPQGVAVTTKHFPGGGARENGFDPHYAAGQWNVYATEGSLQKYHIPAFKAAVKNHTSSIMPYYSKPSAEKSALQRDCNGEKLEFQPFGFAYNRPFIQEMLREQMGFEGYINSDTGIVHNMSWGVEMLDIPERIGFAVNHAGVDLISGLYDNEAGMEAYMRGKNAYYETHPIPEGFQKEQLILTDEALDRAVARTLQELFELGMFENPYRDPKEAVKAVAEQKDWDAAAKAHRQSVVLLKNKDVLPLTEEKLKGKNIYVEAFHKDAEQSKKSTEALKEMFSGVMLTENPKEADFAILMISPSSGEYFNATQGYLELDICEEKVVCNVSADGKPESGTHKETTLAGADRIKRIADAVHKNGGKVISNINFTLAWLVKNVETQSDALLAGFDTYPNATLDVILGRFAPVGKLPVTLPRGEEVLAVNAEGVCISPNDVPGYDKDLYMPDEMKDENGKAYAYRDSMGNYYELNFGLSYPGETVKE</sequence>
<dbReference type="AlphaFoldDB" id="A0A2N5NZA3"/>
<dbReference type="RefSeq" id="WP_009244079.1">
    <property type="nucleotide sequence ID" value="NZ_AP031447.1"/>
</dbReference>
<evidence type="ECO:0000259" key="8">
    <source>
        <dbReference type="Pfam" id="PF01915"/>
    </source>
</evidence>
<dbReference type="PANTHER" id="PTHR30620:SF16">
    <property type="entry name" value="LYSOSOMAL BETA GLUCOSIDASE"/>
    <property type="match status" value="1"/>
</dbReference>
<protein>
    <recommendedName>
        <fullName evidence="3">beta-glucosidase</fullName>
        <ecNumber evidence="3">3.2.1.21</ecNumber>
    </recommendedName>
</protein>
<dbReference type="EC" id="3.2.1.21" evidence="3"/>
<reference evidence="9" key="3">
    <citation type="submission" date="2020-02" db="EMBL/GenBank/DDBJ databases">
        <authorList>
            <person name="Littmann E."/>
            <person name="Sorbara M."/>
        </authorList>
    </citation>
    <scope>NUCLEOTIDE SEQUENCE</scope>
    <source>
        <strain evidence="9">MSK.15.32</strain>
    </source>
</reference>
<evidence type="ECO:0000256" key="1">
    <source>
        <dbReference type="ARBA" id="ARBA00000448"/>
    </source>
</evidence>
<dbReference type="GO" id="GO:0008422">
    <property type="term" value="F:beta-glucosidase activity"/>
    <property type="evidence" value="ECO:0007669"/>
    <property type="project" value="UniProtKB-EC"/>
</dbReference>
<comment type="caution">
    <text evidence="10">The sequence shown here is derived from an EMBL/GenBank/DDBJ whole genome shotgun (WGS) entry which is preliminary data.</text>
</comment>
<dbReference type="EMBL" id="JAAIRV010000020">
    <property type="protein sequence ID" value="NSI58857.1"/>
    <property type="molecule type" value="Genomic_DNA"/>
</dbReference>
<dbReference type="Gene3D" id="3.40.50.1700">
    <property type="entry name" value="Glycoside hydrolase family 3 C-terminal domain"/>
    <property type="match status" value="1"/>
</dbReference>
<evidence type="ECO:0000313" key="9">
    <source>
        <dbReference type="EMBL" id="NSI58857.1"/>
    </source>
</evidence>
<evidence type="ECO:0000313" key="15">
    <source>
        <dbReference type="Proteomes" id="UP000234891"/>
    </source>
</evidence>
<evidence type="ECO:0000313" key="12">
    <source>
        <dbReference type="EMBL" id="PLT87736.1"/>
    </source>
</evidence>
<dbReference type="InterPro" id="IPR036962">
    <property type="entry name" value="Glyco_hydro_3_N_sf"/>
</dbReference>
<dbReference type="EMBL" id="NIHS01000013">
    <property type="protein sequence ID" value="PLT72427.1"/>
    <property type="molecule type" value="Genomic_DNA"/>
</dbReference>
<keyword evidence="5 10" id="KW-0378">Hydrolase</keyword>
<evidence type="ECO:0000256" key="5">
    <source>
        <dbReference type="ARBA" id="ARBA00022801"/>
    </source>
</evidence>
<gene>
    <name evidence="10" type="ORF">CDL18_02860</name>
    <name evidence="12" type="ORF">CDL20_05930</name>
    <name evidence="11" type="ORF">CDL26_09130</name>
    <name evidence="9" type="ORF">G4993_10665</name>
</gene>
<dbReference type="Proteomes" id="UP000234840">
    <property type="component" value="Unassembled WGS sequence"/>
</dbReference>
<evidence type="ECO:0000256" key="4">
    <source>
        <dbReference type="ARBA" id="ARBA00022729"/>
    </source>
</evidence>
<keyword evidence="6" id="KW-0326">Glycosidase</keyword>
<proteinExistence type="inferred from homology"/>
<evidence type="ECO:0000256" key="6">
    <source>
        <dbReference type="ARBA" id="ARBA00023295"/>
    </source>
</evidence>
<evidence type="ECO:0000313" key="11">
    <source>
        <dbReference type="EMBL" id="PLT72427.1"/>
    </source>
</evidence>
<dbReference type="SUPFAM" id="SSF52279">
    <property type="entry name" value="Beta-D-glucan exohydrolase, C-terminal domain"/>
    <property type="match status" value="1"/>
</dbReference>
<dbReference type="EMBL" id="NIHM01000002">
    <property type="protein sequence ID" value="PLT57911.1"/>
    <property type="molecule type" value="Genomic_DNA"/>
</dbReference>
<dbReference type="Proteomes" id="UP000234849">
    <property type="component" value="Unassembled WGS sequence"/>
</dbReference>
<dbReference type="InterPro" id="IPR036881">
    <property type="entry name" value="Glyco_hydro_3_C_sf"/>
</dbReference>
<evidence type="ECO:0000313" key="13">
    <source>
        <dbReference type="Proteomes" id="UP000234840"/>
    </source>
</evidence>
<comment type="similarity">
    <text evidence="2">Belongs to the glycosyl hydrolase 3 family.</text>
</comment>
<dbReference type="Proteomes" id="UP001296580">
    <property type="component" value="Unassembled WGS sequence"/>
</dbReference>
<feature type="domain" description="Glycoside hydrolase family 3 N-terminal" evidence="7">
    <location>
        <begin position="145"/>
        <end position="420"/>
    </location>
</feature>
<dbReference type="Pfam" id="PF01915">
    <property type="entry name" value="Glyco_hydro_3_C"/>
    <property type="match status" value="1"/>
</dbReference>
<dbReference type="GO" id="GO:0009251">
    <property type="term" value="P:glucan catabolic process"/>
    <property type="evidence" value="ECO:0007669"/>
    <property type="project" value="TreeGrafter"/>
</dbReference>
<dbReference type="EMBL" id="NIHW01000011">
    <property type="protein sequence ID" value="PLT87736.1"/>
    <property type="molecule type" value="Genomic_DNA"/>
</dbReference>
<dbReference type="InterPro" id="IPR002772">
    <property type="entry name" value="Glyco_hydro_3_C"/>
</dbReference>
<evidence type="ECO:0000256" key="3">
    <source>
        <dbReference type="ARBA" id="ARBA00012744"/>
    </source>
</evidence>
<dbReference type="PANTHER" id="PTHR30620">
    <property type="entry name" value="PERIPLASMIC BETA-GLUCOSIDASE-RELATED"/>
    <property type="match status" value="1"/>
</dbReference>
<dbReference type="PRINTS" id="PR00133">
    <property type="entry name" value="GLHYDRLASE3"/>
</dbReference>
<dbReference type="Gene3D" id="3.20.20.300">
    <property type="entry name" value="Glycoside hydrolase, family 3, N-terminal domain"/>
    <property type="match status" value="1"/>
</dbReference>
<evidence type="ECO:0000313" key="14">
    <source>
        <dbReference type="Proteomes" id="UP000234849"/>
    </source>
</evidence>
<evidence type="ECO:0000256" key="2">
    <source>
        <dbReference type="ARBA" id="ARBA00005336"/>
    </source>
</evidence>
<evidence type="ECO:0000259" key="7">
    <source>
        <dbReference type="Pfam" id="PF00933"/>
    </source>
</evidence>
<dbReference type="InterPro" id="IPR051915">
    <property type="entry name" value="Cellulose_Degrad_GH3"/>
</dbReference>
<reference evidence="13 14" key="1">
    <citation type="journal article" date="2017" name="Genome Med.">
        <title>A novel Ruminococcus gnavus clade enriched in inflammatory bowel disease patients.</title>
        <authorList>
            <person name="Hall A.B."/>
            <person name="Yassour M."/>
            <person name="Sauk J."/>
            <person name="Garner A."/>
            <person name="Jiang X."/>
            <person name="Arthur T."/>
            <person name="Lagoudas G.K."/>
            <person name="Vatanen T."/>
            <person name="Fornelos N."/>
            <person name="Wilson R."/>
            <person name="Bertha M."/>
            <person name="Cohen M."/>
            <person name="Garber J."/>
            <person name="Khalili H."/>
            <person name="Gevers D."/>
            <person name="Ananthakrishnan A.N."/>
            <person name="Kugathasan S."/>
            <person name="Lander E.S."/>
            <person name="Blainey P."/>
            <person name="Vlamakis H."/>
            <person name="Xavier R.J."/>
            <person name="Huttenhower C."/>
        </authorList>
    </citation>
    <scope>NUCLEOTIDE SEQUENCE [LARGE SCALE GENOMIC DNA]</scope>
    <source>
        <strain evidence="10 14">RJX1118</strain>
        <strain evidence="11 15">RJX1124</strain>
        <strain evidence="12 13">RJX1128</strain>
    </source>
</reference>
<name>A0A2N5NZA3_MEDGN</name>
<accession>A0A2N5NZA3</accession>
<dbReference type="Proteomes" id="UP000234891">
    <property type="component" value="Unassembled WGS sequence"/>
</dbReference>
<dbReference type="Pfam" id="PF00933">
    <property type="entry name" value="Glyco_hydro_3"/>
    <property type="match status" value="1"/>
</dbReference>
<comment type="catalytic activity">
    <reaction evidence="1">
        <text>Hydrolysis of terminal, non-reducing beta-D-glucosyl residues with release of beta-D-glucose.</text>
        <dbReference type="EC" id="3.2.1.21"/>
    </reaction>
</comment>
<evidence type="ECO:0000313" key="10">
    <source>
        <dbReference type="EMBL" id="PLT57911.1"/>
    </source>
</evidence>